<evidence type="ECO:0000256" key="1">
    <source>
        <dbReference type="SAM" id="MobiDB-lite"/>
    </source>
</evidence>
<proteinExistence type="predicted"/>
<sequence>MSQDTIYMLSELYKERAGETTDYDYDVTLGRCDAATATGEIQHSRKQRAKGAEQRGGRAALGAAWCKHRQPEAEPAHGTTPAVGFERPGGLVVGRPSF</sequence>
<protein>
    <submittedName>
        <fullName evidence="2">Uncharacterized protein</fullName>
    </submittedName>
</protein>
<gene>
    <name evidence="2" type="ORF">NDU88_007323</name>
</gene>
<evidence type="ECO:0000313" key="2">
    <source>
        <dbReference type="EMBL" id="KAJ1109966.1"/>
    </source>
</evidence>
<keyword evidence="3" id="KW-1185">Reference proteome</keyword>
<reference evidence="2" key="1">
    <citation type="journal article" date="2022" name="bioRxiv">
        <title>Sequencing and chromosome-scale assembly of the giantPleurodeles waltlgenome.</title>
        <authorList>
            <person name="Brown T."/>
            <person name="Elewa A."/>
            <person name="Iarovenko S."/>
            <person name="Subramanian E."/>
            <person name="Araus A.J."/>
            <person name="Petzold A."/>
            <person name="Susuki M."/>
            <person name="Suzuki K.-i.T."/>
            <person name="Hayashi T."/>
            <person name="Toyoda A."/>
            <person name="Oliveira C."/>
            <person name="Osipova E."/>
            <person name="Leigh N.D."/>
            <person name="Simon A."/>
            <person name="Yun M.H."/>
        </authorList>
    </citation>
    <scope>NUCLEOTIDE SEQUENCE</scope>
    <source>
        <strain evidence="2">20211129_DDA</strain>
        <tissue evidence="2">Liver</tissue>
    </source>
</reference>
<comment type="caution">
    <text evidence="2">The sequence shown here is derived from an EMBL/GenBank/DDBJ whole genome shotgun (WGS) entry which is preliminary data.</text>
</comment>
<dbReference type="Proteomes" id="UP001066276">
    <property type="component" value="Chromosome 9"/>
</dbReference>
<feature type="region of interest" description="Disordered" evidence="1">
    <location>
        <begin position="70"/>
        <end position="98"/>
    </location>
</feature>
<name>A0AAV7N1S4_PLEWA</name>
<dbReference type="EMBL" id="JANPWB010000013">
    <property type="protein sequence ID" value="KAJ1109966.1"/>
    <property type="molecule type" value="Genomic_DNA"/>
</dbReference>
<evidence type="ECO:0000313" key="3">
    <source>
        <dbReference type="Proteomes" id="UP001066276"/>
    </source>
</evidence>
<organism evidence="2 3">
    <name type="scientific">Pleurodeles waltl</name>
    <name type="common">Iberian ribbed newt</name>
    <dbReference type="NCBI Taxonomy" id="8319"/>
    <lineage>
        <taxon>Eukaryota</taxon>
        <taxon>Metazoa</taxon>
        <taxon>Chordata</taxon>
        <taxon>Craniata</taxon>
        <taxon>Vertebrata</taxon>
        <taxon>Euteleostomi</taxon>
        <taxon>Amphibia</taxon>
        <taxon>Batrachia</taxon>
        <taxon>Caudata</taxon>
        <taxon>Salamandroidea</taxon>
        <taxon>Salamandridae</taxon>
        <taxon>Pleurodelinae</taxon>
        <taxon>Pleurodeles</taxon>
    </lineage>
</organism>
<dbReference type="AlphaFoldDB" id="A0AAV7N1S4"/>
<accession>A0AAV7N1S4</accession>